<dbReference type="HOGENOM" id="CLU_734340_0_0_1"/>
<dbReference type="Proteomes" id="UP000013827">
    <property type="component" value="Unassembled WGS sequence"/>
</dbReference>
<proteinExistence type="inferred from homology"/>
<dbReference type="InterPro" id="IPR029962">
    <property type="entry name" value="TBL"/>
</dbReference>
<dbReference type="PaxDb" id="2903-EOD17928"/>
<reference evidence="3" key="2">
    <citation type="submission" date="2024-10" db="UniProtKB">
        <authorList>
            <consortium name="EnsemblProtists"/>
        </authorList>
    </citation>
    <scope>IDENTIFICATION</scope>
</reference>
<dbReference type="EnsemblProtists" id="EOD17928">
    <property type="protein sequence ID" value="EOD17928"/>
    <property type="gene ID" value="EMIHUDRAFT_195898"/>
</dbReference>
<evidence type="ECO:0000259" key="2">
    <source>
        <dbReference type="Pfam" id="PF13839"/>
    </source>
</evidence>
<evidence type="ECO:0000313" key="4">
    <source>
        <dbReference type="Proteomes" id="UP000013827"/>
    </source>
</evidence>
<protein>
    <recommendedName>
        <fullName evidence="2">Trichome birefringence-like C-terminal domain-containing protein</fullName>
    </recommendedName>
</protein>
<dbReference type="Pfam" id="PF13839">
    <property type="entry name" value="PC-Esterase"/>
    <property type="match status" value="1"/>
</dbReference>
<dbReference type="KEGG" id="ehx:EMIHUDRAFT_195898"/>
<dbReference type="GeneID" id="19045929"/>
<sequence length="333" mass="37469">MSVPARKPRRECFTASGSVVRAPTDWLARYRCPRGDAPAPAAAPSVLEVAPSVRTAPLACFQSGEWIEGPHFHERPYRPMDAWQSSCDRHGSRRQYGNWLWRSHAPNCEHAVSDIYSLSLCGDIAARNKVTNITIVGDSLNFQMFASLVLTYGDNSRDIQKGPCEYCSSFWDIISRSDVALFNRGSHYVDPATLLIETTTFASRLSSYPHVAAFWRTTLPGHPGCDRFTTPTPSTERFVNSPLPYHWDEFASQNSLAVAVLRKVARPRVSIVDIYNFTIGRRDRHQGKGDCLHYCLPGPPDDWVRLFIYALKLRQRITSPLSLPHNTSAVFRA</sequence>
<dbReference type="PANTHER" id="PTHR32285:SF48">
    <property type="entry name" value="PROTEIN TRICHOME BIREFRINGENCE-LIKE 19"/>
    <property type="match status" value="1"/>
</dbReference>
<evidence type="ECO:0000256" key="1">
    <source>
        <dbReference type="ARBA" id="ARBA00007727"/>
    </source>
</evidence>
<reference evidence="4" key="1">
    <citation type="journal article" date="2013" name="Nature">
        <title>Pan genome of the phytoplankton Emiliania underpins its global distribution.</title>
        <authorList>
            <person name="Read B.A."/>
            <person name="Kegel J."/>
            <person name="Klute M.J."/>
            <person name="Kuo A."/>
            <person name="Lefebvre S.C."/>
            <person name="Maumus F."/>
            <person name="Mayer C."/>
            <person name="Miller J."/>
            <person name="Monier A."/>
            <person name="Salamov A."/>
            <person name="Young J."/>
            <person name="Aguilar M."/>
            <person name="Claverie J.M."/>
            <person name="Frickenhaus S."/>
            <person name="Gonzalez K."/>
            <person name="Herman E.K."/>
            <person name="Lin Y.C."/>
            <person name="Napier J."/>
            <person name="Ogata H."/>
            <person name="Sarno A.F."/>
            <person name="Shmutz J."/>
            <person name="Schroeder D."/>
            <person name="de Vargas C."/>
            <person name="Verret F."/>
            <person name="von Dassow P."/>
            <person name="Valentin K."/>
            <person name="Van de Peer Y."/>
            <person name="Wheeler G."/>
            <person name="Dacks J.B."/>
            <person name="Delwiche C.F."/>
            <person name="Dyhrman S.T."/>
            <person name="Glockner G."/>
            <person name="John U."/>
            <person name="Richards T."/>
            <person name="Worden A.Z."/>
            <person name="Zhang X."/>
            <person name="Grigoriev I.V."/>
            <person name="Allen A.E."/>
            <person name="Bidle K."/>
            <person name="Borodovsky M."/>
            <person name="Bowler C."/>
            <person name="Brownlee C."/>
            <person name="Cock J.M."/>
            <person name="Elias M."/>
            <person name="Gladyshev V.N."/>
            <person name="Groth M."/>
            <person name="Guda C."/>
            <person name="Hadaegh A."/>
            <person name="Iglesias-Rodriguez M.D."/>
            <person name="Jenkins J."/>
            <person name="Jones B.M."/>
            <person name="Lawson T."/>
            <person name="Leese F."/>
            <person name="Lindquist E."/>
            <person name="Lobanov A."/>
            <person name="Lomsadze A."/>
            <person name="Malik S.B."/>
            <person name="Marsh M.E."/>
            <person name="Mackinder L."/>
            <person name="Mock T."/>
            <person name="Mueller-Roeber B."/>
            <person name="Pagarete A."/>
            <person name="Parker M."/>
            <person name="Probert I."/>
            <person name="Quesneville H."/>
            <person name="Raines C."/>
            <person name="Rensing S.A."/>
            <person name="Riano-Pachon D.M."/>
            <person name="Richier S."/>
            <person name="Rokitta S."/>
            <person name="Shiraiwa Y."/>
            <person name="Soanes D.M."/>
            <person name="van der Giezen M."/>
            <person name="Wahlund T.M."/>
            <person name="Williams B."/>
            <person name="Wilson W."/>
            <person name="Wolfe G."/>
            <person name="Wurch L.L."/>
        </authorList>
    </citation>
    <scope>NUCLEOTIDE SEQUENCE</scope>
</reference>
<dbReference type="GO" id="GO:0016413">
    <property type="term" value="F:O-acetyltransferase activity"/>
    <property type="evidence" value="ECO:0007669"/>
    <property type="project" value="InterPro"/>
</dbReference>
<name>A0A0D3J343_EMIH1</name>
<organism evidence="3 4">
    <name type="scientific">Emiliania huxleyi (strain CCMP1516)</name>
    <dbReference type="NCBI Taxonomy" id="280463"/>
    <lineage>
        <taxon>Eukaryota</taxon>
        <taxon>Haptista</taxon>
        <taxon>Haptophyta</taxon>
        <taxon>Prymnesiophyceae</taxon>
        <taxon>Isochrysidales</taxon>
        <taxon>Noelaerhabdaceae</taxon>
        <taxon>Emiliania</taxon>
    </lineage>
</organism>
<dbReference type="AlphaFoldDB" id="A0A0D3J343"/>
<dbReference type="PANTHER" id="PTHR32285">
    <property type="entry name" value="PROTEIN TRICHOME BIREFRINGENCE-LIKE 9-RELATED"/>
    <property type="match status" value="1"/>
</dbReference>
<feature type="domain" description="Trichome birefringence-like C-terminal" evidence="2">
    <location>
        <begin position="264"/>
        <end position="308"/>
    </location>
</feature>
<keyword evidence="4" id="KW-1185">Reference proteome</keyword>
<dbReference type="RefSeq" id="XP_005770357.1">
    <property type="nucleotide sequence ID" value="XM_005770300.1"/>
</dbReference>
<comment type="similarity">
    <text evidence="1">Belongs to the PC-esterase family. TBL subfamily.</text>
</comment>
<evidence type="ECO:0000313" key="3">
    <source>
        <dbReference type="EnsemblProtists" id="EOD17928"/>
    </source>
</evidence>
<dbReference type="InterPro" id="IPR026057">
    <property type="entry name" value="TBL_C"/>
</dbReference>
<accession>A0A0D3J343</accession>